<dbReference type="GO" id="GO:0008234">
    <property type="term" value="F:cysteine-type peptidase activity"/>
    <property type="evidence" value="ECO:0007669"/>
    <property type="project" value="UniProtKB-KW"/>
</dbReference>
<dbReference type="EMBL" id="JAJSOW010000001">
    <property type="protein sequence ID" value="KAI9201694.1"/>
    <property type="molecule type" value="Genomic_DNA"/>
</dbReference>
<reference evidence="9" key="2">
    <citation type="submission" date="2023-02" db="EMBL/GenBank/DDBJ databases">
        <authorList>
            <person name="Swenson N.G."/>
            <person name="Wegrzyn J.L."/>
            <person name="Mcevoy S.L."/>
        </authorList>
    </citation>
    <scope>NUCLEOTIDE SEQUENCE</scope>
    <source>
        <strain evidence="9">91603</strain>
        <tissue evidence="9">Leaf</tissue>
    </source>
</reference>
<dbReference type="Gene3D" id="3.90.70.10">
    <property type="entry name" value="Cysteine proteinases"/>
    <property type="match status" value="3"/>
</dbReference>
<dbReference type="PRINTS" id="PR00705">
    <property type="entry name" value="PAPAIN"/>
</dbReference>
<dbReference type="SUPFAM" id="SSF54001">
    <property type="entry name" value="Cysteine proteinases"/>
    <property type="match status" value="1"/>
</dbReference>
<keyword evidence="3" id="KW-0378">Hydrolase</keyword>
<keyword evidence="2" id="KW-0645">Protease</keyword>
<keyword evidence="6" id="KW-0732">Signal</keyword>
<evidence type="ECO:0000313" key="10">
    <source>
        <dbReference type="Proteomes" id="UP001064489"/>
    </source>
</evidence>
<feature type="domain" description="Cathepsin propeptide inhibitor" evidence="8">
    <location>
        <begin position="59"/>
        <end position="115"/>
    </location>
</feature>
<feature type="signal peptide" evidence="6">
    <location>
        <begin position="1"/>
        <end position="26"/>
    </location>
</feature>
<dbReference type="CDD" id="cd02248">
    <property type="entry name" value="Peptidase_C1A"/>
    <property type="match status" value="1"/>
</dbReference>
<comment type="similarity">
    <text evidence="1">Belongs to the peptidase C1 family.</text>
</comment>
<dbReference type="PROSITE" id="PS00139">
    <property type="entry name" value="THIOL_PROTEASE_CYS"/>
    <property type="match status" value="1"/>
</dbReference>
<sequence>MAATNAAPSSIFSLFVLFSLISTAFTSMHGLNHDPLILQQVVSSNDHDDLLMMTAEHQFSAFKKEYGKTYPTLEEDDYRFGVFISNLRQARRNRIQDPTAIHGVTKFSDLTSSEFRNQYLLLDQNIQLPKNLKKAPILPTEDLPETYDWREYDAVTEVKDQGECGCCWAFAAIATLETAHFMSKSNLVEQSEQQLVDCSDDGECGCCWAFAAIATLETWHFLSKSNLIKLVIEPDEDQIAANLVNYSTIAVQINGAMMKTYKGGVACPDECSNVLNHGVTLVGYGSDRHWII</sequence>
<dbReference type="InterPro" id="IPR000169">
    <property type="entry name" value="Pept_cys_AS"/>
</dbReference>
<evidence type="ECO:0000259" key="8">
    <source>
        <dbReference type="SMART" id="SM00848"/>
    </source>
</evidence>
<keyword evidence="10" id="KW-1185">Reference proteome</keyword>
<dbReference type="Proteomes" id="UP001064489">
    <property type="component" value="Chromosome 9"/>
</dbReference>
<dbReference type="InterPro" id="IPR013128">
    <property type="entry name" value="Peptidase_C1A"/>
</dbReference>
<evidence type="ECO:0000256" key="1">
    <source>
        <dbReference type="ARBA" id="ARBA00008455"/>
    </source>
</evidence>
<evidence type="ECO:0000256" key="2">
    <source>
        <dbReference type="ARBA" id="ARBA00022670"/>
    </source>
</evidence>
<dbReference type="Pfam" id="PF08246">
    <property type="entry name" value="Inhibitor_I29"/>
    <property type="match status" value="1"/>
</dbReference>
<gene>
    <name evidence="9" type="ORF">LWI28_027564</name>
</gene>
<reference evidence="9" key="1">
    <citation type="journal article" date="2022" name="Plant J.">
        <title>Strategies of tolerance reflected in two North American maple genomes.</title>
        <authorList>
            <person name="McEvoy S.L."/>
            <person name="Sezen U.U."/>
            <person name="Trouern-Trend A."/>
            <person name="McMahon S.M."/>
            <person name="Schaberg P.G."/>
            <person name="Yang J."/>
            <person name="Wegrzyn J.L."/>
            <person name="Swenson N.G."/>
        </authorList>
    </citation>
    <scope>NUCLEOTIDE SEQUENCE</scope>
    <source>
        <strain evidence="9">91603</strain>
    </source>
</reference>
<evidence type="ECO:0008006" key="11">
    <source>
        <dbReference type="Google" id="ProtNLM"/>
    </source>
</evidence>
<keyword evidence="4" id="KW-0788">Thiol protease</keyword>
<evidence type="ECO:0000259" key="7">
    <source>
        <dbReference type="SMART" id="SM00645"/>
    </source>
</evidence>
<keyword evidence="5" id="KW-1015">Disulfide bond</keyword>
<dbReference type="InterPro" id="IPR013201">
    <property type="entry name" value="Prot_inhib_I29"/>
</dbReference>
<feature type="domain" description="Peptidase C1A papain C-terminal" evidence="7">
    <location>
        <begin position="143"/>
        <end position="292"/>
    </location>
</feature>
<dbReference type="Pfam" id="PF00112">
    <property type="entry name" value="Peptidase_C1"/>
    <property type="match status" value="2"/>
</dbReference>
<proteinExistence type="inferred from homology"/>
<evidence type="ECO:0000256" key="3">
    <source>
        <dbReference type="ARBA" id="ARBA00022801"/>
    </source>
</evidence>
<comment type="caution">
    <text evidence="9">The sequence shown here is derived from an EMBL/GenBank/DDBJ whole genome shotgun (WGS) entry which is preliminary data.</text>
</comment>
<dbReference type="InterPro" id="IPR025660">
    <property type="entry name" value="Pept_his_AS"/>
</dbReference>
<dbReference type="InterPro" id="IPR000668">
    <property type="entry name" value="Peptidase_C1A_C"/>
</dbReference>
<evidence type="ECO:0000256" key="6">
    <source>
        <dbReference type="SAM" id="SignalP"/>
    </source>
</evidence>
<dbReference type="GO" id="GO:0006508">
    <property type="term" value="P:proteolysis"/>
    <property type="evidence" value="ECO:0007669"/>
    <property type="project" value="UniProtKB-KW"/>
</dbReference>
<dbReference type="SMART" id="SM00645">
    <property type="entry name" value="Pept_C1"/>
    <property type="match status" value="1"/>
</dbReference>
<dbReference type="SMART" id="SM00848">
    <property type="entry name" value="Inhibitor_I29"/>
    <property type="match status" value="1"/>
</dbReference>
<dbReference type="AlphaFoldDB" id="A0AAD5JW66"/>
<organism evidence="9 10">
    <name type="scientific">Acer negundo</name>
    <name type="common">Box elder</name>
    <dbReference type="NCBI Taxonomy" id="4023"/>
    <lineage>
        <taxon>Eukaryota</taxon>
        <taxon>Viridiplantae</taxon>
        <taxon>Streptophyta</taxon>
        <taxon>Embryophyta</taxon>
        <taxon>Tracheophyta</taxon>
        <taxon>Spermatophyta</taxon>
        <taxon>Magnoliopsida</taxon>
        <taxon>eudicotyledons</taxon>
        <taxon>Gunneridae</taxon>
        <taxon>Pentapetalae</taxon>
        <taxon>rosids</taxon>
        <taxon>malvids</taxon>
        <taxon>Sapindales</taxon>
        <taxon>Sapindaceae</taxon>
        <taxon>Hippocastanoideae</taxon>
        <taxon>Acereae</taxon>
        <taxon>Acer</taxon>
    </lineage>
</organism>
<accession>A0AAD5JW66</accession>
<protein>
    <recommendedName>
        <fullName evidence="11">Cysteine protease</fullName>
    </recommendedName>
</protein>
<evidence type="ECO:0000256" key="5">
    <source>
        <dbReference type="ARBA" id="ARBA00023157"/>
    </source>
</evidence>
<dbReference type="PANTHER" id="PTHR12411">
    <property type="entry name" value="CYSTEINE PROTEASE FAMILY C1-RELATED"/>
    <property type="match status" value="1"/>
</dbReference>
<dbReference type="PROSITE" id="PS00639">
    <property type="entry name" value="THIOL_PROTEASE_HIS"/>
    <property type="match status" value="1"/>
</dbReference>
<evidence type="ECO:0000256" key="4">
    <source>
        <dbReference type="ARBA" id="ARBA00022807"/>
    </source>
</evidence>
<evidence type="ECO:0000313" key="9">
    <source>
        <dbReference type="EMBL" id="KAI9201694.1"/>
    </source>
</evidence>
<dbReference type="InterPro" id="IPR039417">
    <property type="entry name" value="Peptidase_C1A_papain-like"/>
</dbReference>
<feature type="chain" id="PRO_5042133357" description="Cysteine protease" evidence="6">
    <location>
        <begin position="27"/>
        <end position="292"/>
    </location>
</feature>
<dbReference type="InterPro" id="IPR038765">
    <property type="entry name" value="Papain-like_cys_pep_sf"/>
</dbReference>
<name>A0AAD5JW66_ACENE</name>